<dbReference type="RefSeq" id="WP_369947703.1">
    <property type="nucleotide sequence ID" value="NZ_JBCLSH010000002.1"/>
</dbReference>
<name>A0ABV4D1J3_9LACT</name>
<keyword evidence="8 17" id="KW-0963">Cytoplasm</keyword>
<dbReference type="Pfam" id="PF01761">
    <property type="entry name" value="DHQ_synthase"/>
    <property type="match status" value="1"/>
</dbReference>
<protein>
    <recommendedName>
        <fullName evidence="7 17">3-dehydroquinate synthase</fullName>
        <shortName evidence="17">DHQS</shortName>
        <ecNumber evidence="6 17">4.2.3.4</ecNumber>
    </recommendedName>
</protein>
<feature type="domain" description="3-dehydroquinate synthase C-terminal" evidence="19">
    <location>
        <begin position="181"/>
        <end position="322"/>
    </location>
</feature>
<dbReference type="Gene3D" id="3.40.50.1970">
    <property type="match status" value="1"/>
</dbReference>
<feature type="binding site" evidence="17">
    <location>
        <position position="245"/>
    </location>
    <ligand>
        <name>Zn(2+)</name>
        <dbReference type="ChEBI" id="CHEBI:29105"/>
    </ligand>
</feature>
<keyword evidence="9 17" id="KW-0028">Amino-acid biosynthesis</keyword>
<feature type="domain" description="3-dehydroquinate synthase N-terminal" evidence="18">
    <location>
        <begin position="67"/>
        <end position="179"/>
    </location>
</feature>
<dbReference type="HAMAP" id="MF_00110">
    <property type="entry name" value="DHQ_synthase"/>
    <property type="match status" value="1"/>
</dbReference>
<feature type="binding site" evidence="17">
    <location>
        <begin position="129"/>
        <end position="130"/>
    </location>
    <ligand>
        <name>NAD(+)</name>
        <dbReference type="ChEBI" id="CHEBI:57540"/>
    </ligand>
</feature>
<keyword evidence="11 17" id="KW-0547">Nucleotide-binding</keyword>
<evidence type="ECO:0000256" key="8">
    <source>
        <dbReference type="ARBA" id="ARBA00022490"/>
    </source>
</evidence>
<keyword evidence="12 17" id="KW-0862">Zinc</keyword>
<dbReference type="Gene3D" id="1.20.1090.10">
    <property type="entry name" value="Dehydroquinate synthase-like - alpha domain"/>
    <property type="match status" value="1"/>
</dbReference>
<reference evidence="20 21" key="1">
    <citation type="submission" date="2024-03" db="EMBL/GenBank/DDBJ databases">
        <title>Mouse gut bacterial collection (mGBC) of GemPharmatech.</title>
        <authorList>
            <person name="He Y."/>
            <person name="Dong L."/>
            <person name="Wu D."/>
            <person name="Gao X."/>
            <person name="Lin Z."/>
        </authorList>
    </citation>
    <scope>NUCLEOTIDE SEQUENCE [LARGE SCALE GENOMIC DNA]</scope>
    <source>
        <strain evidence="20 21">61-15</strain>
    </source>
</reference>
<comment type="pathway">
    <text evidence="4 17">Metabolic intermediate biosynthesis; chorismate biosynthesis; chorismate from D-erythrose 4-phosphate and phosphoenolpyruvate: step 2/7.</text>
</comment>
<comment type="cofactor">
    <cofactor evidence="2 17">
        <name>NAD(+)</name>
        <dbReference type="ChEBI" id="CHEBI:57540"/>
    </cofactor>
</comment>
<feature type="binding site" evidence="17">
    <location>
        <position position="262"/>
    </location>
    <ligand>
        <name>Zn(2+)</name>
        <dbReference type="ChEBI" id="CHEBI:29105"/>
    </ligand>
</feature>
<feature type="binding site" evidence="17">
    <location>
        <begin position="105"/>
        <end position="109"/>
    </location>
    <ligand>
        <name>NAD(+)</name>
        <dbReference type="ChEBI" id="CHEBI:57540"/>
    </ligand>
</feature>
<evidence type="ECO:0000256" key="9">
    <source>
        <dbReference type="ARBA" id="ARBA00022605"/>
    </source>
</evidence>
<feature type="binding site" evidence="17">
    <location>
        <position position="184"/>
    </location>
    <ligand>
        <name>Zn(2+)</name>
        <dbReference type="ChEBI" id="CHEBI:29105"/>
    </ligand>
</feature>
<organism evidence="20 21">
    <name type="scientific">Lactococcus ileimucosae</name>
    <dbReference type="NCBI Taxonomy" id="2941329"/>
    <lineage>
        <taxon>Bacteria</taxon>
        <taxon>Bacillati</taxon>
        <taxon>Bacillota</taxon>
        <taxon>Bacilli</taxon>
        <taxon>Lactobacillales</taxon>
        <taxon>Streptococcaceae</taxon>
        <taxon>Lactococcus</taxon>
    </lineage>
</organism>
<dbReference type="Pfam" id="PF24621">
    <property type="entry name" value="DHQS_C"/>
    <property type="match status" value="1"/>
</dbReference>
<keyword evidence="10 17" id="KW-0479">Metal-binding</keyword>
<dbReference type="InterPro" id="IPR056179">
    <property type="entry name" value="DHQS_C"/>
</dbReference>
<evidence type="ECO:0000259" key="18">
    <source>
        <dbReference type="Pfam" id="PF01761"/>
    </source>
</evidence>
<evidence type="ECO:0000256" key="2">
    <source>
        <dbReference type="ARBA" id="ARBA00001911"/>
    </source>
</evidence>
<evidence type="ECO:0000256" key="14">
    <source>
        <dbReference type="ARBA" id="ARBA00023141"/>
    </source>
</evidence>
<dbReference type="PANTHER" id="PTHR43622:SF7">
    <property type="entry name" value="3-DEHYDROQUINATE SYNTHASE, CHLOROPLASTIC"/>
    <property type="match status" value="1"/>
</dbReference>
<evidence type="ECO:0000256" key="6">
    <source>
        <dbReference type="ARBA" id="ARBA00013031"/>
    </source>
</evidence>
<accession>A0ABV4D1J3</accession>
<keyword evidence="14 17" id="KW-0057">Aromatic amino acid biosynthesis</keyword>
<comment type="caution">
    <text evidence="17">Lacks conserved residue(s) required for the propagation of feature annotation.</text>
</comment>
<feature type="binding site" evidence="17">
    <location>
        <position position="142"/>
    </location>
    <ligand>
        <name>NAD(+)</name>
        <dbReference type="ChEBI" id="CHEBI:57540"/>
    </ligand>
</feature>
<dbReference type="InterPro" id="IPR050071">
    <property type="entry name" value="Dehydroquinate_synthase"/>
</dbReference>
<evidence type="ECO:0000256" key="15">
    <source>
        <dbReference type="ARBA" id="ARBA00023239"/>
    </source>
</evidence>
<dbReference type="Proteomes" id="UP001565283">
    <property type="component" value="Unassembled WGS sequence"/>
</dbReference>
<comment type="catalytic activity">
    <reaction evidence="1 17">
        <text>7-phospho-2-dehydro-3-deoxy-D-arabino-heptonate = 3-dehydroquinate + phosphate</text>
        <dbReference type="Rhea" id="RHEA:21968"/>
        <dbReference type="ChEBI" id="CHEBI:32364"/>
        <dbReference type="ChEBI" id="CHEBI:43474"/>
        <dbReference type="ChEBI" id="CHEBI:58394"/>
        <dbReference type="EC" id="4.2.3.4"/>
    </reaction>
</comment>
<dbReference type="InterPro" id="IPR030960">
    <property type="entry name" value="DHQS/DOIS_N"/>
</dbReference>
<evidence type="ECO:0000256" key="17">
    <source>
        <dbReference type="HAMAP-Rule" id="MF_00110"/>
    </source>
</evidence>
<keyword evidence="15 17" id="KW-0456">Lyase</keyword>
<evidence type="ECO:0000256" key="11">
    <source>
        <dbReference type="ARBA" id="ARBA00022741"/>
    </source>
</evidence>
<evidence type="ECO:0000256" key="1">
    <source>
        <dbReference type="ARBA" id="ARBA00001393"/>
    </source>
</evidence>
<evidence type="ECO:0000256" key="13">
    <source>
        <dbReference type="ARBA" id="ARBA00023027"/>
    </source>
</evidence>
<dbReference type="SUPFAM" id="SSF56796">
    <property type="entry name" value="Dehydroquinate synthase-like"/>
    <property type="match status" value="1"/>
</dbReference>
<dbReference type="EMBL" id="JBCLSH010000002">
    <property type="protein sequence ID" value="MEY8442844.1"/>
    <property type="molecule type" value="Genomic_DNA"/>
</dbReference>
<dbReference type="GO" id="GO:0003856">
    <property type="term" value="F:3-dehydroquinate synthase activity"/>
    <property type="evidence" value="ECO:0007669"/>
    <property type="project" value="UniProtKB-EC"/>
</dbReference>
<evidence type="ECO:0000313" key="21">
    <source>
        <dbReference type="Proteomes" id="UP001565283"/>
    </source>
</evidence>
<comment type="similarity">
    <text evidence="5 17">Belongs to the sugar phosphate cyclases superfamily. Dehydroquinate synthase family.</text>
</comment>
<evidence type="ECO:0000256" key="5">
    <source>
        <dbReference type="ARBA" id="ARBA00005412"/>
    </source>
</evidence>
<comment type="caution">
    <text evidence="20">The sequence shown here is derived from an EMBL/GenBank/DDBJ whole genome shotgun (WGS) entry which is preliminary data.</text>
</comment>
<comment type="subcellular location">
    <subcellularLocation>
        <location evidence="3 17">Cytoplasm</location>
    </subcellularLocation>
</comment>
<dbReference type="PIRSF" id="PIRSF001455">
    <property type="entry name" value="DHQ_synth"/>
    <property type="match status" value="1"/>
</dbReference>
<evidence type="ECO:0000256" key="12">
    <source>
        <dbReference type="ARBA" id="ARBA00022833"/>
    </source>
</evidence>
<evidence type="ECO:0000256" key="10">
    <source>
        <dbReference type="ARBA" id="ARBA00022723"/>
    </source>
</evidence>
<dbReference type="EC" id="4.2.3.4" evidence="6 17"/>
<keyword evidence="16 17" id="KW-0170">Cobalt</keyword>
<evidence type="ECO:0000256" key="7">
    <source>
        <dbReference type="ARBA" id="ARBA00017684"/>
    </source>
</evidence>
<evidence type="ECO:0000256" key="4">
    <source>
        <dbReference type="ARBA" id="ARBA00004661"/>
    </source>
</evidence>
<keyword evidence="21" id="KW-1185">Reference proteome</keyword>
<evidence type="ECO:0000256" key="16">
    <source>
        <dbReference type="ARBA" id="ARBA00023285"/>
    </source>
</evidence>
<proteinExistence type="inferred from homology"/>
<sequence length="360" mass="39926">MRLKVDLPRNPYDILIEKGSLSSVGNWVSSLWKKQKIVLVTDNNVNALYGTGVRTHLEREGFEVFTFEFPAGEANKNLATVERLWNFCAEQSLTRSDGIIALGGGVVGDLAAFAASTYMRGIHFLQIPTSLIAQVDSSIGGKTGVNSAYAKNMIGTFAQPGGVLIDPEVLKTLPSRDFREGIGEIVKCALIADKELWQRLSKLKNAQELLQEAEYFIHAACEVKRKLVVEDQFDQGTRLYLNFGHTIGHAIETWAGYGQVMHGEAVAIGMVQISKVAESKELMPKGMTEKIREMLQKFQLPQTYQPWDETALFDIVVHDKKARGNKIKTILVPEIGRATIHEISLGEMREYLKVGGSDSL</sequence>
<evidence type="ECO:0000313" key="20">
    <source>
        <dbReference type="EMBL" id="MEY8442844.1"/>
    </source>
</evidence>
<keyword evidence="13 17" id="KW-0520">NAD</keyword>
<comment type="cofactor">
    <cofactor evidence="17">
        <name>Co(2+)</name>
        <dbReference type="ChEBI" id="CHEBI:48828"/>
    </cofactor>
    <cofactor evidence="17">
        <name>Zn(2+)</name>
        <dbReference type="ChEBI" id="CHEBI:29105"/>
    </cofactor>
    <text evidence="17">Binds 1 divalent metal cation per subunit. Can use either Co(2+) or Zn(2+).</text>
</comment>
<feature type="binding site" evidence="17">
    <location>
        <position position="151"/>
    </location>
    <ligand>
        <name>NAD(+)</name>
        <dbReference type="ChEBI" id="CHEBI:57540"/>
    </ligand>
</feature>
<evidence type="ECO:0000259" key="19">
    <source>
        <dbReference type="Pfam" id="PF24621"/>
    </source>
</evidence>
<dbReference type="PANTHER" id="PTHR43622">
    <property type="entry name" value="3-DEHYDROQUINATE SYNTHASE"/>
    <property type="match status" value="1"/>
</dbReference>
<dbReference type="CDD" id="cd08195">
    <property type="entry name" value="DHQS"/>
    <property type="match status" value="1"/>
</dbReference>
<dbReference type="InterPro" id="IPR016037">
    <property type="entry name" value="DHQ_synth_AroB"/>
</dbReference>
<evidence type="ECO:0000256" key="3">
    <source>
        <dbReference type="ARBA" id="ARBA00004496"/>
    </source>
</evidence>
<comment type="function">
    <text evidence="17">Catalyzes the conversion of 3-deoxy-D-arabino-heptulosonate 7-phosphate (DAHP) to dehydroquinate (DHQ).</text>
</comment>
<dbReference type="InterPro" id="IPR030963">
    <property type="entry name" value="DHQ_synth_fam"/>
</dbReference>
<gene>
    <name evidence="17 20" type="primary">aroB</name>
    <name evidence="20" type="ORF">AALA52_00980</name>
</gene>
<dbReference type="NCBIfam" id="TIGR01357">
    <property type="entry name" value="aroB"/>
    <property type="match status" value="1"/>
</dbReference>